<comment type="caution">
    <text evidence="1">The sequence shown here is derived from an EMBL/GenBank/DDBJ whole genome shotgun (WGS) entry which is preliminary data.</text>
</comment>
<keyword evidence="2" id="KW-1185">Reference proteome</keyword>
<name>A0A9P9YEL2_9MUSC</name>
<evidence type="ECO:0000313" key="1">
    <source>
        <dbReference type="EMBL" id="KAI8035108.1"/>
    </source>
</evidence>
<accession>A0A9P9YEL2</accession>
<sequence length="58" mass="6511">MLALGKEGKFLYNNQTDCRYCSKHKPMICLSFPGQSLINIWPAAVPNLCALLVHTFNV</sequence>
<protein>
    <submittedName>
        <fullName evidence="1">Uncharacterized protein</fullName>
    </submittedName>
</protein>
<dbReference type="Proteomes" id="UP001059596">
    <property type="component" value="Unassembled WGS sequence"/>
</dbReference>
<dbReference type="EMBL" id="JAMKOV010000048">
    <property type="protein sequence ID" value="KAI8035108.1"/>
    <property type="molecule type" value="Genomic_DNA"/>
</dbReference>
<evidence type="ECO:0000313" key="2">
    <source>
        <dbReference type="Proteomes" id="UP001059596"/>
    </source>
</evidence>
<dbReference type="AlphaFoldDB" id="A0A9P9YEL2"/>
<gene>
    <name evidence="1" type="ORF">M5D96_012110</name>
</gene>
<proteinExistence type="predicted"/>
<organism evidence="1 2">
    <name type="scientific">Drosophila gunungcola</name>
    <name type="common">fruit fly</name>
    <dbReference type="NCBI Taxonomy" id="103775"/>
    <lineage>
        <taxon>Eukaryota</taxon>
        <taxon>Metazoa</taxon>
        <taxon>Ecdysozoa</taxon>
        <taxon>Arthropoda</taxon>
        <taxon>Hexapoda</taxon>
        <taxon>Insecta</taxon>
        <taxon>Pterygota</taxon>
        <taxon>Neoptera</taxon>
        <taxon>Endopterygota</taxon>
        <taxon>Diptera</taxon>
        <taxon>Brachycera</taxon>
        <taxon>Muscomorpha</taxon>
        <taxon>Ephydroidea</taxon>
        <taxon>Drosophilidae</taxon>
        <taxon>Drosophila</taxon>
        <taxon>Sophophora</taxon>
    </lineage>
</organism>
<reference evidence="1" key="1">
    <citation type="journal article" date="2023" name="Genome Biol. Evol.">
        <title>Long-read-based Genome Assembly of Drosophila gunungcola Reveals Fewer Chemosensory Genes in Flower-breeding Species.</title>
        <authorList>
            <person name="Negi A."/>
            <person name="Liao B.Y."/>
            <person name="Yeh S.D."/>
        </authorList>
    </citation>
    <scope>NUCLEOTIDE SEQUENCE</scope>
    <source>
        <strain evidence="1">Sukarami</strain>
    </source>
</reference>